<proteinExistence type="predicted"/>
<keyword evidence="2" id="KW-1185">Reference proteome</keyword>
<dbReference type="EMBL" id="UZAI01019156">
    <property type="protein sequence ID" value="VDP43242.1"/>
    <property type="molecule type" value="Genomic_DNA"/>
</dbReference>
<gene>
    <name evidence="1" type="ORF">SMRZ_LOCUS22429</name>
</gene>
<dbReference type="Proteomes" id="UP000277204">
    <property type="component" value="Unassembled WGS sequence"/>
</dbReference>
<evidence type="ECO:0000313" key="2">
    <source>
        <dbReference type="Proteomes" id="UP000277204"/>
    </source>
</evidence>
<sequence>MKTSTTKGKHGMQWIAQNQLDDLDFADDLTLLSHTHEQMRMKTTSVAAASLSVGLNMHNGKIKIRRTSTQSHLMEKLWKM</sequence>
<organism evidence="1 2">
    <name type="scientific">Schistosoma margrebowiei</name>
    <dbReference type="NCBI Taxonomy" id="48269"/>
    <lineage>
        <taxon>Eukaryota</taxon>
        <taxon>Metazoa</taxon>
        <taxon>Spiralia</taxon>
        <taxon>Lophotrochozoa</taxon>
        <taxon>Platyhelminthes</taxon>
        <taxon>Trematoda</taxon>
        <taxon>Digenea</taxon>
        <taxon>Strigeidida</taxon>
        <taxon>Schistosomatoidea</taxon>
        <taxon>Schistosomatidae</taxon>
        <taxon>Schistosoma</taxon>
    </lineage>
</organism>
<dbReference type="AlphaFoldDB" id="A0A183N2A4"/>
<accession>A0A183N2A4</accession>
<protein>
    <submittedName>
        <fullName evidence="1">Uncharacterized protein</fullName>
    </submittedName>
</protein>
<reference evidence="1 2" key="1">
    <citation type="submission" date="2018-11" db="EMBL/GenBank/DDBJ databases">
        <authorList>
            <consortium name="Pathogen Informatics"/>
        </authorList>
    </citation>
    <scope>NUCLEOTIDE SEQUENCE [LARGE SCALE GENOMIC DNA]</scope>
    <source>
        <strain evidence="1 2">Zambia</strain>
    </source>
</reference>
<name>A0A183N2A4_9TREM</name>
<evidence type="ECO:0000313" key="1">
    <source>
        <dbReference type="EMBL" id="VDP43242.1"/>
    </source>
</evidence>